<dbReference type="InterPro" id="IPR013341">
    <property type="entry name" value="Mandelate_racemase_N_dom"/>
</dbReference>
<evidence type="ECO:0000256" key="4">
    <source>
        <dbReference type="ARBA" id="ARBA00023235"/>
    </source>
</evidence>
<keyword evidence="4 5" id="KW-0413">Isomerase</keyword>
<dbReference type="Pfam" id="PF13378">
    <property type="entry name" value="MR_MLE_C"/>
    <property type="match status" value="1"/>
</dbReference>
<gene>
    <name evidence="7" type="ORF">ACFO3D_07545</name>
</gene>
<evidence type="ECO:0000313" key="8">
    <source>
        <dbReference type="Proteomes" id="UP001595989"/>
    </source>
</evidence>
<dbReference type="EC" id="5.1.1.-" evidence="5"/>
<comment type="cofactor">
    <cofactor evidence="5">
        <name>Mg(2+)</name>
        <dbReference type="ChEBI" id="CHEBI:18420"/>
    </cofactor>
    <text evidence="5">Binds 1 Mg(2+) ion per subunit.</text>
</comment>
<dbReference type="Proteomes" id="UP001595989">
    <property type="component" value="Unassembled WGS sequence"/>
</dbReference>
<evidence type="ECO:0000259" key="6">
    <source>
        <dbReference type="SMART" id="SM00922"/>
    </source>
</evidence>
<dbReference type="SFLD" id="SFLDS00001">
    <property type="entry name" value="Enolase"/>
    <property type="match status" value="2"/>
</dbReference>
<dbReference type="InterPro" id="IPR029017">
    <property type="entry name" value="Enolase-like_N"/>
</dbReference>
<sequence>MKIQNIETFHAAIPLHTPFKTALRTVTVAETIVVKITCDNGVTGWGEAPPTHVITGDSLASIRYAVSEIFKPLLLEKSLFNHEQIVEKINKSLVGNTSAKAAVDMAIYDCMAKHANLPLAQYLGGYTEQIETDYTVSVNSPEEMADDAQKYANDGFSVLKVKVGKDEINQDIRRIEAIRKRIGSKATIRLDANQGWQAKEAVRAIRKMEDLGLDIELIEQPVKAYDFEGLQYVTANTETPIMADESVFSSRDARRILEMRAADLINIKLMKAGGIHEALKIAKLAHIYGVNCMVGSMIETKIGITAAAHFAASQPNVNRYDFDAPLMLADDLIDGGVTYKQNAIDLGAEPGLGIERINEQFIAEWPVGY</sequence>
<reference evidence="8" key="1">
    <citation type="journal article" date="2019" name="Int. J. Syst. Evol. Microbiol.">
        <title>The Global Catalogue of Microorganisms (GCM) 10K type strain sequencing project: providing services to taxonomists for standard genome sequencing and annotation.</title>
        <authorList>
            <consortium name="The Broad Institute Genomics Platform"/>
            <consortium name="The Broad Institute Genome Sequencing Center for Infectious Disease"/>
            <person name="Wu L."/>
            <person name="Ma J."/>
        </authorList>
    </citation>
    <scope>NUCLEOTIDE SEQUENCE [LARGE SCALE GENOMIC DNA]</scope>
    <source>
        <strain evidence="8">CGMCC 4.7426</strain>
    </source>
</reference>
<dbReference type="SMART" id="SM00922">
    <property type="entry name" value="MR_MLE"/>
    <property type="match status" value="1"/>
</dbReference>
<evidence type="ECO:0000256" key="3">
    <source>
        <dbReference type="ARBA" id="ARBA00022842"/>
    </source>
</evidence>
<dbReference type="InterPro" id="IPR034603">
    <property type="entry name" value="Dipeptide_epimerase"/>
</dbReference>
<dbReference type="Gene3D" id="3.20.20.120">
    <property type="entry name" value="Enolase-like C-terminal domain"/>
    <property type="match status" value="1"/>
</dbReference>
<dbReference type="PANTHER" id="PTHR48073">
    <property type="entry name" value="O-SUCCINYLBENZOATE SYNTHASE-RELATED"/>
    <property type="match status" value="1"/>
</dbReference>
<name>A0ABV9DGW6_9BACI</name>
<comment type="similarity">
    <text evidence="1 5">Belongs to the mandelate racemase/muconate lactonizing enzyme family.</text>
</comment>
<dbReference type="SUPFAM" id="SSF54826">
    <property type="entry name" value="Enolase N-terminal domain-like"/>
    <property type="match status" value="1"/>
</dbReference>
<proteinExistence type="inferred from homology"/>
<evidence type="ECO:0000256" key="5">
    <source>
        <dbReference type="RuleBase" id="RU366006"/>
    </source>
</evidence>
<dbReference type="Gene3D" id="3.30.390.10">
    <property type="entry name" value="Enolase-like, N-terminal domain"/>
    <property type="match status" value="1"/>
</dbReference>
<dbReference type="PANTHER" id="PTHR48073:SF2">
    <property type="entry name" value="O-SUCCINYLBENZOATE SYNTHASE"/>
    <property type="match status" value="1"/>
</dbReference>
<dbReference type="InterPro" id="IPR036849">
    <property type="entry name" value="Enolase-like_C_sf"/>
</dbReference>
<keyword evidence="2 5" id="KW-0479">Metal-binding</keyword>
<dbReference type="SFLD" id="SFLDF00010">
    <property type="entry name" value="dipeptide_epimerase"/>
    <property type="match status" value="1"/>
</dbReference>
<dbReference type="Pfam" id="PF02746">
    <property type="entry name" value="MR_MLE_N"/>
    <property type="match status" value="1"/>
</dbReference>
<dbReference type="SFLD" id="SFLDG00180">
    <property type="entry name" value="muconate_cycloisomerase"/>
    <property type="match status" value="2"/>
</dbReference>
<dbReference type="CDD" id="cd03319">
    <property type="entry name" value="L-Ala-DL-Glu_epimerase"/>
    <property type="match status" value="1"/>
</dbReference>
<dbReference type="RefSeq" id="WP_390294392.1">
    <property type="nucleotide sequence ID" value="NZ_JBHSFU010000004.1"/>
</dbReference>
<dbReference type="SFLD" id="SFLDF00009">
    <property type="entry name" value="o-succinylbenzoate_synthase"/>
    <property type="match status" value="1"/>
</dbReference>
<accession>A0ABV9DGW6</accession>
<keyword evidence="3 5" id="KW-0460">Magnesium</keyword>
<dbReference type="InterPro" id="IPR029065">
    <property type="entry name" value="Enolase_C-like"/>
</dbReference>
<feature type="domain" description="Mandelate racemase/muconate lactonizing enzyme C-terminal" evidence="6">
    <location>
        <begin position="141"/>
        <end position="240"/>
    </location>
</feature>
<evidence type="ECO:0000313" key="7">
    <source>
        <dbReference type="EMBL" id="MFC4558061.1"/>
    </source>
</evidence>
<keyword evidence="8" id="KW-1185">Reference proteome</keyword>
<evidence type="ECO:0000256" key="2">
    <source>
        <dbReference type="ARBA" id="ARBA00022723"/>
    </source>
</evidence>
<protein>
    <recommendedName>
        <fullName evidence="5">Dipeptide epimerase</fullName>
        <ecNumber evidence="5">5.1.1.-</ecNumber>
    </recommendedName>
</protein>
<dbReference type="SUPFAM" id="SSF51604">
    <property type="entry name" value="Enolase C-terminal domain-like"/>
    <property type="match status" value="1"/>
</dbReference>
<dbReference type="EMBL" id="JBHSFU010000004">
    <property type="protein sequence ID" value="MFC4558061.1"/>
    <property type="molecule type" value="Genomic_DNA"/>
</dbReference>
<comment type="caution">
    <text evidence="7">The sequence shown here is derived from an EMBL/GenBank/DDBJ whole genome shotgun (WGS) entry which is preliminary data.</text>
</comment>
<dbReference type="InterPro" id="IPR013342">
    <property type="entry name" value="Mandelate_racemase_C"/>
</dbReference>
<organism evidence="7 8">
    <name type="scientific">Virgibacillus kekensis</name>
    <dbReference type="NCBI Taxonomy" id="202261"/>
    <lineage>
        <taxon>Bacteria</taxon>
        <taxon>Bacillati</taxon>
        <taxon>Bacillota</taxon>
        <taxon>Bacilli</taxon>
        <taxon>Bacillales</taxon>
        <taxon>Bacillaceae</taxon>
        <taxon>Virgibacillus</taxon>
    </lineage>
</organism>
<evidence type="ECO:0000256" key="1">
    <source>
        <dbReference type="ARBA" id="ARBA00008031"/>
    </source>
</evidence>